<dbReference type="SUPFAM" id="SSF51735">
    <property type="entry name" value="NAD(P)-binding Rossmann-fold domains"/>
    <property type="match status" value="1"/>
</dbReference>
<organism evidence="2 3">
    <name type="scientific">Syntrophaceticus schinkii</name>
    <dbReference type="NCBI Taxonomy" id="499207"/>
    <lineage>
        <taxon>Bacteria</taxon>
        <taxon>Bacillati</taxon>
        <taxon>Bacillota</taxon>
        <taxon>Clostridia</taxon>
        <taxon>Thermoanaerobacterales</taxon>
        <taxon>Thermoanaerobacterales Family III. Incertae Sedis</taxon>
        <taxon>Syntrophaceticus</taxon>
    </lineage>
</organism>
<dbReference type="OrthoDB" id="9808814at2"/>
<dbReference type="InterPro" id="IPR036291">
    <property type="entry name" value="NAD(P)-bd_dom_sf"/>
</dbReference>
<dbReference type="RefSeq" id="WP_044664372.1">
    <property type="nucleotide sequence ID" value="NZ_CDRZ01000058.1"/>
</dbReference>
<evidence type="ECO:0000313" key="2">
    <source>
        <dbReference type="EMBL" id="CEO88146.1"/>
    </source>
</evidence>
<name>A0A0B7MJK4_9FIRM</name>
<evidence type="ECO:0000313" key="3">
    <source>
        <dbReference type="Proteomes" id="UP000046155"/>
    </source>
</evidence>
<gene>
    <name evidence="2" type="ORF">SSCH_1500004</name>
</gene>
<evidence type="ECO:0000259" key="1">
    <source>
        <dbReference type="Pfam" id="PF01488"/>
    </source>
</evidence>
<keyword evidence="3" id="KW-1185">Reference proteome</keyword>
<proteinExistence type="predicted"/>
<dbReference type="Gene3D" id="3.40.50.720">
    <property type="entry name" value="NAD(P)-binding Rossmann-like Domain"/>
    <property type="match status" value="1"/>
</dbReference>
<sequence length="355" mass="37993">MTKFAFIIHPIDLGYITQNIKLLKVLPGSLTERIVSHFPVYKASEIKGIKSPLAETEGWFIICPLTSRQMLGLPEDYVLRRIIEAGKLAEKLGAGIVGLGAMSAVVGDAGITVADNLGIAVTTGNSYTVAMALEGTRKAAECVGIDMAKAEAVVLGATGSIGSVCARMLAGEVGGLTLVSLTRSPLERLSHQILHETGTAVRLTTNTKEALRNADIVVAVTSSVDTIVEPQDLKPGAVVCDVARPRDVSVKVASERPDVLVIEGGVVEVPGDNVQFNFNFGFPPGTAYACMAETMILALEERCENYSLGRDLTVSQVREIQRLGKKHGFKLAGLRSFERALTKEDLKIFSRTLDK</sequence>
<dbReference type="AlphaFoldDB" id="A0A0B7MJK4"/>
<feature type="domain" description="Quinate/shikimate 5-dehydrogenase/glutamyl-tRNA reductase" evidence="1">
    <location>
        <begin position="143"/>
        <end position="254"/>
    </location>
</feature>
<protein>
    <submittedName>
        <fullName evidence="2">Shikimate/quinate 5-dehydrogenase</fullName>
    </submittedName>
</protein>
<dbReference type="Proteomes" id="UP000046155">
    <property type="component" value="Unassembled WGS sequence"/>
</dbReference>
<reference evidence="3" key="1">
    <citation type="submission" date="2015-01" db="EMBL/GenBank/DDBJ databases">
        <authorList>
            <person name="Manzoor Shahid"/>
            <person name="Zubair Saima"/>
        </authorList>
    </citation>
    <scope>NUCLEOTIDE SEQUENCE [LARGE SCALE GENOMIC DNA]</scope>
    <source>
        <strain evidence="3">Sp3</strain>
    </source>
</reference>
<accession>A0A0B7MJK4</accession>
<dbReference type="InterPro" id="IPR006151">
    <property type="entry name" value="Shikm_DH/Glu-tRNA_Rdtase"/>
</dbReference>
<dbReference type="EMBL" id="CDRZ01000058">
    <property type="protein sequence ID" value="CEO88146.1"/>
    <property type="molecule type" value="Genomic_DNA"/>
</dbReference>
<dbReference type="Pfam" id="PF01488">
    <property type="entry name" value="Shikimate_DH"/>
    <property type="match status" value="1"/>
</dbReference>